<organism evidence="13">
    <name type="scientific">Campylobacter coli</name>
    <dbReference type="NCBI Taxonomy" id="195"/>
    <lineage>
        <taxon>Bacteria</taxon>
        <taxon>Pseudomonadati</taxon>
        <taxon>Campylobacterota</taxon>
        <taxon>Epsilonproteobacteria</taxon>
        <taxon>Campylobacterales</taxon>
        <taxon>Campylobacteraceae</taxon>
        <taxon>Campylobacter</taxon>
    </lineage>
</organism>
<evidence type="ECO:0000256" key="9">
    <source>
        <dbReference type="ARBA" id="ARBA00061052"/>
    </source>
</evidence>
<evidence type="ECO:0000259" key="12">
    <source>
        <dbReference type="Pfam" id="PF13175"/>
    </source>
</evidence>
<keyword evidence="5" id="KW-0342">GTP-binding</keyword>
<dbReference type="InterPro" id="IPR027417">
    <property type="entry name" value="P-loop_NTPase"/>
</dbReference>
<dbReference type="Gene3D" id="3.30.70.2570">
    <property type="entry name" value="Elongation factor 4, C-terminal domain"/>
    <property type="match status" value="1"/>
</dbReference>
<evidence type="ECO:0000256" key="4">
    <source>
        <dbReference type="ARBA" id="ARBA00022917"/>
    </source>
</evidence>
<dbReference type="PANTHER" id="PTHR43512:SF4">
    <property type="entry name" value="TRANSLATION FACTOR GUF1 HOMOLOG, CHLOROPLASTIC"/>
    <property type="match status" value="1"/>
</dbReference>
<dbReference type="SUPFAM" id="SSF52540">
    <property type="entry name" value="P-loop containing nucleoside triphosphate hydrolases"/>
    <property type="match status" value="1"/>
</dbReference>
<dbReference type="AlphaFoldDB" id="A0A0K1GZI8"/>
<proteinExistence type="inferred from homology"/>
<dbReference type="InterPro" id="IPR038363">
    <property type="entry name" value="LepA_C_sf"/>
</dbReference>
<feature type="domain" description="Endonuclease GajA/Old nuclease/RecF-like AAA" evidence="12">
    <location>
        <begin position="120"/>
        <end position="211"/>
    </location>
</feature>
<dbReference type="GO" id="GO:0016787">
    <property type="term" value="F:hydrolase activity"/>
    <property type="evidence" value="ECO:0007669"/>
    <property type="project" value="UniProtKB-KW"/>
</dbReference>
<evidence type="ECO:0000256" key="2">
    <source>
        <dbReference type="ARBA" id="ARBA00022741"/>
    </source>
</evidence>
<dbReference type="InterPro" id="IPR041685">
    <property type="entry name" value="AAA_GajA/Old/RecF-like"/>
</dbReference>
<dbReference type="GO" id="GO:0043022">
    <property type="term" value="F:ribosome binding"/>
    <property type="evidence" value="ECO:0007669"/>
    <property type="project" value="TreeGrafter"/>
</dbReference>
<evidence type="ECO:0000313" key="13">
    <source>
        <dbReference type="EMBL" id="AKT72572.1"/>
    </source>
</evidence>
<gene>
    <name evidence="13" type="primary">lepA_1</name>
    <name evidence="13" type="ORF">CHW467_00045</name>
</gene>
<evidence type="ECO:0000256" key="10">
    <source>
        <dbReference type="ARBA" id="ARBA00066744"/>
    </source>
</evidence>
<dbReference type="InterPro" id="IPR006297">
    <property type="entry name" value="EF-4"/>
</dbReference>
<comment type="function">
    <text evidence="8">Required for accurate and efficient protein synthesis under certain stress conditions. May act as a fidelity factor of the translation reaction, by catalyzing a one-codon backward translocation of tRNAs on improperly translocated ribosomes. Back-translocation proceeds from a post-translocation (POST) complex to a pre-translocation (PRE) complex, thus giving elongation factor G a second chance to translocate the tRNAs correctly. Binds to ribosomes in a GTP-dependent manner.</text>
</comment>
<dbReference type="GO" id="GO:0005525">
    <property type="term" value="F:GTP binding"/>
    <property type="evidence" value="ECO:0007669"/>
    <property type="project" value="UniProtKB-KW"/>
</dbReference>
<keyword evidence="4" id="KW-0648">Protein biosynthesis</keyword>
<evidence type="ECO:0000256" key="7">
    <source>
        <dbReference type="ARBA" id="ARBA00050293"/>
    </source>
</evidence>
<evidence type="ECO:0000256" key="3">
    <source>
        <dbReference type="ARBA" id="ARBA00022801"/>
    </source>
</evidence>
<sequence>MLQIKKIWEKGKLSKTYIVCDYPTNWEKPLITLKIQDLRKLLSKESEVNQNIKKEIRNFLFSQESLSFKEQEIDISTKETDIVSIYNKLKEKMPKFLLFKTDRTNTDKDNEITQITNITSKELSSLFSYEFKSDNGVSFNKRGSGVKRLFLLSFFLEDAERKHQSNMIYAIEEPETSQHPNYQRIIIESLKKLAQNKGRQILLTTHTPEIARMVNKENIIFIQKDNKDKRIVYHGDEIDIEILVDALSIIVPNSKALSKGRELVKAMKEIVPRQLFEVAIQASIGNKIIARENVKSMGKNVTAKCYGGDITRKRKLLEKQKEGKKRMKAIGKVHLPQEAFLSVLKID</sequence>
<keyword evidence="2" id="KW-0547">Nucleotide-binding</keyword>
<protein>
    <recommendedName>
        <fullName evidence="10">elongation factor 4</fullName>
        <ecNumber evidence="10">3.6.5.n1</ecNumber>
    </recommendedName>
</protein>
<dbReference type="Pfam" id="PF13175">
    <property type="entry name" value="AAA_15"/>
    <property type="match status" value="1"/>
</dbReference>
<dbReference type="EC" id="3.6.5.n1" evidence="10"/>
<feature type="domain" description="GTP-binding protein LepA C-terminal" evidence="11">
    <location>
        <begin position="244"/>
        <end position="345"/>
    </location>
</feature>
<dbReference type="EMBL" id="KT001107">
    <property type="protein sequence ID" value="AKT72572.1"/>
    <property type="molecule type" value="Genomic_DNA"/>
</dbReference>
<dbReference type="GO" id="GO:0006412">
    <property type="term" value="P:translation"/>
    <property type="evidence" value="ECO:0007669"/>
    <property type="project" value="UniProtKB-KW"/>
</dbReference>
<reference evidence="13" key="1">
    <citation type="journal article" date="2015" name="Mol. Microbiol.">
        <title>A transferable plasticity region in Campylobacter coli allows isolates of an otherwise non-glycolytic food-borne pathogen to catabolize glucose.</title>
        <authorList>
            <person name="Vorwerk H."/>
            <person name="Huber C."/>
            <person name="Mohr J."/>
            <person name="Bunk B."/>
            <person name="Bhuju S."/>
            <person name="Wensel O."/>
            <person name="Sproer C."/>
            <person name="Fruth A."/>
            <person name="Flieger A."/>
            <person name="Schmidt-Hohagen K."/>
            <person name="Schomburg D."/>
            <person name="Eisenreich W."/>
            <person name="Hofreuter D."/>
        </authorList>
    </citation>
    <scope>NUCLEOTIDE SEQUENCE</scope>
    <source>
        <strain evidence="13">CHW467</strain>
    </source>
</reference>
<keyword evidence="1" id="KW-1003">Cell membrane</keyword>
<accession>A0A0K1GZI8</accession>
<name>A0A0K1GZI8_CAMCO</name>
<dbReference type="PANTHER" id="PTHR43512">
    <property type="entry name" value="TRANSLATION FACTOR GUF1-RELATED"/>
    <property type="match status" value="1"/>
</dbReference>
<evidence type="ECO:0000256" key="6">
    <source>
        <dbReference type="ARBA" id="ARBA00023136"/>
    </source>
</evidence>
<evidence type="ECO:0000256" key="5">
    <source>
        <dbReference type="ARBA" id="ARBA00023134"/>
    </source>
</evidence>
<evidence type="ECO:0000259" key="11">
    <source>
        <dbReference type="Pfam" id="PF06421"/>
    </source>
</evidence>
<keyword evidence="3" id="KW-0378">Hydrolase</keyword>
<evidence type="ECO:0000256" key="8">
    <source>
        <dbReference type="ARBA" id="ARBA00057626"/>
    </source>
</evidence>
<dbReference type="GO" id="GO:0045727">
    <property type="term" value="P:positive regulation of translation"/>
    <property type="evidence" value="ECO:0007669"/>
    <property type="project" value="TreeGrafter"/>
</dbReference>
<comment type="catalytic activity">
    <reaction evidence="7">
        <text>GTP + H2O = GDP + phosphate + H(+)</text>
        <dbReference type="Rhea" id="RHEA:19669"/>
        <dbReference type="ChEBI" id="CHEBI:15377"/>
        <dbReference type="ChEBI" id="CHEBI:15378"/>
        <dbReference type="ChEBI" id="CHEBI:37565"/>
        <dbReference type="ChEBI" id="CHEBI:43474"/>
        <dbReference type="ChEBI" id="CHEBI:58189"/>
        <dbReference type="EC" id="3.6.5.n1"/>
    </reaction>
</comment>
<keyword evidence="6" id="KW-0472">Membrane</keyword>
<dbReference type="FunFam" id="3.30.70.2570:FF:000001">
    <property type="entry name" value="Translation factor GUF1, mitochondrial"/>
    <property type="match status" value="1"/>
</dbReference>
<dbReference type="InterPro" id="IPR013842">
    <property type="entry name" value="LepA_CTD"/>
</dbReference>
<evidence type="ECO:0000256" key="1">
    <source>
        <dbReference type="ARBA" id="ARBA00022475"/>
    </source>
</evidence>
<dbReference type="Gene3D" id="3.40.50.300">
    <property type="entry name" value="P-loop containing nucleotide triphosphate hydrolases"/>
    <property type="match status" value="1"/>
</dbReference>
<dbReference type="Pfam" id="PF06421">
    <property type="entry name" value="LepA_C"/>
    <property type="match status" value="1"/>
</dbReference>
<comment type="similarity">
    <text evidence="9">Belongs to the GTP-binding elongation factor family. LepA subfamily.</text>
</comment>